<keyword evidence="2" id="KW-1185">Reference proteome</keyword>
<dbReference type="GO" id="GO:0003700">
    <property type="term" value="F:DNA-binding transcription factor activity"/>
    <property type="evidence" value="ECO:0007669"/>
    <property type="project" value="TreeGrafter"/>
</dbReference>
<dbReference type="RefSeq" id="WP_066065643.1">
    <property type="nucleotide sequence ID" value="NZ_CP013015.1"/>
</dbReference>
<dbReference type="InterPro" id="IPR036388">
    <property type="entry name" value="WH-like_DNA-bd_sf"/>
</dbReference>
<dbReference type="InterPro" id="IPR000944">
    <property type="entry name" value="Tscrpt_reg_Rrf2"/>
</dbReference>
<name>A0A7U4QMJ3_DESA2</name>
<organism evidence="1 2">
    <name type="scientific">Desulfofervidus auxilii</name>
    <dbReference type="NCBI Taxonomy" id="1621989"/>
    <lineage>
        <taxon>Bacteria</taxon>
        <taxon>Pseudomonadati</taxon>
        <taxon>Thermodesulfobacteriota</taxon>
        <taxon>Candidatus Desulfofervidia</taxon>
        <taxon>Candidatus Desulfofervidales</taxon>
        <taxon>Candidatus Desulfofervidaceae</taxon>
        <taxon>Candidatus Desulfofervidus</taxon>
    </lineage>
</organism>
<dbReference type="KEGG" id="daw:HS1_002298"/>
<proteinExistence type="predicted"/>
<gene>
    <name evidence="1" type="ORF">HS1_002298</name>
</gene>
<dbReference type="Proteomes" id="UP000070560">
    <property type="component" value="Chromosome"/>
</dbReference>
<dbReference type="GO" id="GO:0005829">
    <property type="term" value="C:cytosol"/>
    <property type="evidence" value="ECO:0007669"/>
    <property type="project" value="TreeGrafter"/>
</dbReference>
<reference evidence="1 2" key="1">
    <citation type="submission" date="2015-10" db="EMBL/GenBank/DDBJ databases">
        <title>Candidatus Desulfofervidus auxilii, a hydrogenotrophic sulfate-reducing bacterium involved in the thermophilic anaerobic oxidation of methane.</title>
        <authorList>
            <person name="Krukenberg V."/>
            <person name="Richter M."/>
            <person name="Wegener G."/>
        </authorList>
    </citation>
    <scope>NUCLEOTIDE SEQUENCE [LARGE SCALE GENOMIC DNA]</scope>
    <source>
        <strain evidence="1 2">HS1</strain>
    </source>
</reference>
<evidence type="ECO:0000313" key="2">
    <source>
        <dbReference type="Proteomes" id="UP000070560"/>
    </source>
</evidence>
<dbReference type="PANTHER" id="PTHR33221">
    <property type="entry name" value="WINGED HELIX-TURN-HELIX TRANSCRIPTIONAL REGULATOR, RRF2 FAMILY"/>
    <property type="match status" value="1"/>
</dbReference>
<dbReference type="Pfam" id="PF02082">
    <property type="entry name" value="Rrf2"/>
    <property type="match status" value="1"/>
</dbReference>
<sequence length="153" mass="16485">MIYSTTSTYAVMALVALAIRGTGRTMHVRELADATGISCHFLAKIIRTLVRAGILDSIKGKKGGIHFARSPAEVSVAEVVKAIEGKQALHGCLFGLRPCNQQRSCPLYPQWGAIRNQIIDFLESTTILDIASKASLSCGEEAPERNSSKLNKG</sequence>
<dbReference type="SUPFAM" id="SSF46785">
    <property type="entry name" value="Winged helix' DNA-binding domain"/>
    <property type="match status" value="1"/>
</dbReference>
<dbReference type="PANTHER" id="PTHR33221:SF15">
    <property type="entry name" value="HTH-TYPE TRANSCRIPTIONAL REGULATOR YWGB-RELATED"/>
    <property type="match status" value="1"/>
</dbReference>
<accession>A0A7U4QMJ3</accession>
<dbReference type="PROSITE" id="PS51197">
    <property type="entry name" value="HTH_RRF2_2"/>
    <property type="match status" value="1"/>
</dbReference>
<dbReference type="AlphaFoldDB" id="A0A7U4QMJ3"/>
<dbReference type="InterPro" id="IPR036390">
    <property type="entry name" value="WH_DNA-bd_sf"/>
</dbReference>
<dbReference type="OrthoDB" id="9800519at2"/>
<dbReference type="Gene3D" id="1.10.10.10">
    <property type="entry name" value="Winged helix-like DNA-binding domain superfamily/Winged helix DNA-binding domain"/>
    <property type="match status" value="1"/>
</dbReference>
<dbReference type="PROSITE" id="PS01332">
    <property type="entry name" value="HTH_RRF2_1"/>
    <property type="match status" value="1"/>
</dbReference>
<dbReference type="EMBL" id="CP013015">
    <property type="protein sequence ID" value="AMM42082.1"/>
    <property type="molecule type" value="Genomic_DNA"/>
</dbReference>
<dbReference type="NCBIfam" id="TIGR00738">
    <property type="entry name" value="rrf2_super"/>
    <property type="match status" value="1"/>
</dbReference>
<protein>
    <submittedName>
        <fullName evidence="1">Rrf2 family transcriptional regulator</fullName>
    </submittedName>
</protein>
<evidence type="ECO:0000313" key="1">
    <source>
        <dbReference type="EMBL" id="AMM42082.1"/>
    </source>
</evidence>
<dbReference type="InterPro" id="IPR030489">
    <property type="entry name" value="TR_Rrf2-type_CS"/>
</dbReference>